<keyword evidence="1" id="KW-0812">Transmembrane</keyword>
<proteinExistence type="predicted"/>
<protein>
    <recommendedName>
        <fullName evidence="2">Nucleoside transporter/FeoB GTPase Gate domain-containing protein</fullName>
    </recommendedName>
</protein>
<feature type="transmembrane region" description="Helical" evidence="1">
    <location>
        <begin position="49"/>
        <end position="67"/>
    </location>
</feature>
<dbReference type="AlphaFoldDB" id="A0A7R6PME3"/>
<dbReference type="InterPro" id="IPR011642">
    <property type="entry name" value="Gate_dom"/>
</dbReference>
<feature type="transmembrane region" description="Helical" evidence="1">
    <location>
        <begin position="225"/>
        <end position="245"/>
    </location>
</feature>
<dbReference type="RefSeq" id="WP_201328586.1">
    <property type="nucleotide sequence ID" value="NZ_AP017470.1"/>
</dbReference>
<feature type="transmembrane region" description="Helical" evidence="1">
    <location>
        <begin position="411"/>
        <end position="430"/>
    </location>
</feature>
<evidence type="ECO:0000259" key="2">
    <source>
        <dbReference type="Pfam" id="PF07670"/>
    </source>
</evidence>
<organism evidence="3 4">
    <name type="scientific">Thermotomaculum hydrothermale</name>
    <dbReference type="NCBI Taxonomy" id="981385"/>
    <lineage>
        <taxon>Bacteria</taxon>
        <taxon>Pseudomonadati</taxon>
        <taxon>Acidobacteriota</taxon>
        <taxon>Holophagae</taxon>
        <taxon>Thermotomaculales</taxon>
        <taxon>Thermotomaculaceae</taxon>
        <taxon>Thermotomaculum</taxon>
    </lineage>
</organism>
<dbReference type="Pfam" id="PF07670">
    <property type="entry name" value="Gate"/>
    <property type="match status" value="1"/>
</dbReference>
<keyword evidence="1" id="KW-1133">Transmembrane helix</keyword>
<reference evidence="3 4" key="1">
    <citation type="journal article" date="2012" name="Extremophiles">
        <title>Thermotomaculum hydrothermale gen. nov., sp. nov., a novel heterotrophic thermophile within the phylum Acidobacteria from a deep-sea hydrothermal vent chimney in the Southern Okinawa Trough.</title>
        <authorList>
            <person name="Izumi H."/>
            <person name="Nunoura T."/>
            <person name="Miyazaki M."/>
            <person name="Mino S."/>
            <person name="Toki T."/>
            <person name="Takai K."/>
            <person name="Sako Y."/>
            <person name="Sawabe T."/>
            <person name="Nakagawa S."/>
        </authorList>
    </citation>
    <scope>NUCLEOTIDE SEQUENCE [LARGE SCALE GENOMIC DNA]</scope>
    <source>
        <strain evidence="3 4">AC55</strain>
    </source>
</reference>
<name>A0A7R6PME3_9BACT</name>
<gene>
    <name evidence="3" type="ORF">TTHT_0668</name>
</gene>
<feature type="transmembrane region" description="Helical" evidence="1">
    <location>
        <begin position="117"/>
        <end position="141"/>
    </location>
</feature>
<evidence type="ECO:0000256" key="1">
    <source>
        <dbReference type="SAM" id="Phobius"/>
    </source>
</evidence>
<dbReference type="EMBL" id="AP017470">
    <property type="protein sequence ID" value="BBB32243.1"/>
    <property type="molecule type" value="Genomic_DNA"/>
</dbReference>
<feature type="transmembrane region" description="Helical" evidence="1">
    <location>
        <begin position="79"/>
        <end position="97"/>
    </location>
</feature>
<feature type="transmembrane region" description="Helical" evidence="1">
    <location>
        <begin position="193"/>
        <end position="213"/>
    </location>
</feature>
<feature type="transmembrane region" description="Helical" evidence="1">
    <location>
        <begin position="12"/>
        <end position="28"/>
    </location>
</feature>
<evidence type="ECO:0000313" key="3">
    <source>
        <dbReference type="EMBL" id="BBB32243.1"/>
    </source>
</evidence>
<feature type="transmembrane region" description="Helical" evidence="1">
    <location>
        <begin position="380"/>
        <end position="399"/>
    </location>
</feature>
<sequence>MRENVKNTLKFLILSAIGIFVFFIPITINGKKTIPLDHIITFLKINYPIFSKNIVFIILIAGSLYPFLNKTWKNNKTEIILSFLKLLGLIFAAMIYFNKGIKIVLEPTIGQFLFNKLVIPVGLIVPVGAIFLSFLIDYGLLDFVGVLMKPVMKTIFKTPGRSAIDAVASFVGSYSIGLLITDRVYRKGIYSTREAVIIATGFSTVSATFMIIVCKTLGIMNYWNLYFWTTLIITFAVTTITARLIPIKNFSNEKKFEESKEKVNLKIAFERGIEGAEKSGKFLENIKQNFIDGLKMASSILPSIMSIGLIGLVIAKYTSFFDIAGYVFFPFAKILGAGEPLLISKASALSISEMFLPVLIAVKGSIEAKFIIAILSVSEILFFSASIPCILATTIPLKIKDILIIWFERVVISLILAIPITKLFIILGFLK</sequence>
<keyword evidence="4" id="KW-1185">Reference proteome</keyword>
<dbReference type="Proteomes" id="UP000595564">
    <property type="component" value="Chromosome"/>
</dbReference>
<dbReference type="KEGG" id="thyd:TTHT_0668"/>
<accession>A0A7R6PME3</accession>
<feature type="domain" description="Nucleoside transporter/FeoB GTPase Gate" evidence="2">
    <location>
        <begin position="119"/>
        <end position="219"/>
    </location>
</feature>
<feature type="transmembrane region" description="Helical" evidence="1">
    <location>
        <begin position="161"/>
        <end position="181"/>
    </location>
</feature>
<keyword evidence="1" id="KW-0472">Membrane</keyword>
<evidence type="ECO:0000313" key="4">
    <source>
        <dbReference type="Proteomes" id="UP000595564"/>
    </source>
</evidence>